<sequence length="173" mass="19800">MKSFIIFLLGFSINNSTVFSLSERMKIPVNVSNEICHKELKIFDTKGKLIKIACYVNIEADYKNASNLCSKNNMKLYKFNSVDSYNGWLQFANSIWTPNFGAAVWVNGERLRFCSGKFRIVEDSQKTKIQGDILYADHYYCGNCMVMQNSYGDFHASPGNCNDKMHFFCEIVG</sequence>
<dbReference type="AlphaFoldDB" id="A0A9J6BWM9"/>
<proteinExistence type="predicted"/>
<organism evidence="2 3">
    <name type="scientific">Polypedilum vanderplanki</name>
    <name type="common">Sleeping chironomid midge</name>
    <dbReference type="NCBI Taxonomy" id="319348"/>
    <lineage>
        <taxon>Eukaryota</taxon>
        <taxon>Metazoa</taxon>
        <taxon>Ecdysozoa</taxon>
        <taxon>Arthropoda</taxon>
        <taxon>Hexapoda</taxon>
        <taxon>Insecta</taxon>
        <taxon>Pterygota</taxon>
        <taxon>Neoptera</taxon>
        <taxon>Endopterygota</taxon>
        <taxon>Diptera</taxon>
        <taxon>Nematocera</taxon>
        <taxon>Chironomoidea</taxon>
        <taxon>Chironomidae</taxon>
        <taxon>Chironominae</taxon>
        <taxon>Polypedilum</taxon>
        <taxon>Polypedilum</taxon>
    </lineage>
</organism>
<name>A0A9J6BWM9_POLVA</name>
<evidence type="ECO:0000313" key="2">
    <source>
        <dbReference type="EMBL" id="KAG5674353.1"/>
    </source>
</evidence>
<dbReference type="Proteomes" id="UP001107558">
    <property type="component" value="Chromosome 2"/>
</dbReference>
<dbReference type="EMBL" id="JADBJN010000002">
    <property type="protein sequence ID" value="KAG5674353.1"/>
    <property type="molecule type" value="Genomic_DNA"/>
</dbReference>
<comment type="caution">
    <text evidence="2">The sequence shown here is derived from an EMBL/GenBank/DDBJ whole genome shotgun (WGS) entry which is preliminary data.</text>
</comment>
<feature type="signal peptide" evidence="1">
    <location>
        <begin position="1"/>
        <end position="20"/>
    </location>
</feature>
<gene>
    <name evidence="2" type="ORF">PVAND_004328</name>
</gene>
<dbReference type="InterPro" id="IPR016187">
    <property type="entry name" value="CTDL_fold"/>
</dbReference>
<evidence type="ECO:0008006" key="4">
    <source>
        <dbReference type="Google" id="ProtNLM"/>
    </source>
</evidence>
<protein>
    <recommendedName>
        <fullName evidence="4">C-type lectin domain-containing protein</fullName>
    </recommendedName>
</protein>
<reference evidence="2" key="1">
    <citation type="submission" date="2021-03" db="EMBL/GenBank/DDBJ databases">
        <title>Chromosome level genome of the anhydrobiotic midge Polypedilum vanderplanki.</title>
        <authorList>
            <person name="Yoshida Y."/>
            <person name="Kikawada T."/>
            <person name="Gusev O."/>
        </authorList>
    </citation>
    <scope>NUCLEOTIDE SEQUENCE</scope>
    <source>
        <strain evidence="2">NIAS01</strain>
        <tissue evidence="2">Whole body or cell culture</tissue>
    </source>
</reference>
<accession>A0A9J6BWM9</accession>
<dbReference type="InterPro" id="IPR016186">
    <property type="entry name" value="C-type_lectin-like/link_sf"/>
</dbReference>
<feature type="chain" id="PRO_5039936289" description="C-type lectin domain-containing protein" evidence="1">
    <location>
        <begin position="21"/>
        <end position="173"/>
    </location>
</feature>
<evidence type="ECO:0000313" key="3">
    <source>
        <dbReference type="Proteomes" id="UP001107558"/>
    </source>
</evidence>
<keyword evidence="3" id="KW-1185">Reference proteome</keyword>
<keyword evidence="1" id="KW-0732">Signal</keyword>
<dbReference type="Gene3D" id="3.10.100.10">
    <property type="entry name" value="Mannose-Binding Protein A, subunit A"/>
    <property type="match status" value="1"/>
</dbReference>
<dbReference type="SUPFAM" id="SSF56436">
    <property type="entry name" value="C-type lectin-like"/>
    <property type="match status" value="1"/>
</dbReference>
<evidence type="ECO:0000256" key="1">
    <source>
        <dbReference type="SAM" id="SignalP"/>
    </source>
</evidence>